<evidence type="ECO:0000313" key="2">
    <source>
        <dbReference type="Proteomes" id="UP000183104"/>
    </source>
</evidence>
<keyword evidence="2" id="KW-1185">Reference proteome</keyword>
<dbReference type="EMBL" id="FMUN01000002">
    <property type="protein sequence ID" value="SCX96831.1"/>
    <property type="molecule type" value="Genomic_DNA"/>
</dbReference>
<dbReference type="Proteomes" id="UP000183104">
    <property type="component" value="Unassembled WGS sequence"/>
</dbReference>
<dbReference type="AlphaFoldDB" id="A0A0P9EBG4"/>
<organism evidence="1 2">
    <name type="scientific">Thiohalorhabdus denitrificans</name>
    <dbReference type="NCBI Taxonomy" id="381306"/>
    <lineage>
        <taxon>Bacteria</taxon>
        <taxon>Pseudomonadati</taxon>
        <taxon>Pseudomonadota</taxon>
        <taxon>Gammaproteobacteria</taxon>
        <taxon>Thiohalorhabdales</taxon>
        <taxon>Thiohalorhabdaceae</taxon>
        <taxon>Thiohalorhabdus</taxon>
    </lineage>
</organism>
<dbReference type="RefSeq" id="WP_054966612.1">
    <property type="nucleotide sequence ID" value="NZ_FMUN01000002.1"/>
</dbReference>
<accession>A0A0P9EBG4</accession>
<gene>
    <name evidence="1" type="ORF">SAMN05661077_0874</name>
</gene>
<proteinExistence type="predicted"/>
<dbReference type="STRING" id="381306.AN478_10800"/>
<protein>
    <recommendedName>
        <fullName evidence="3">PilZ domain-containing protein</fullName>
    </recommendedName>
</protein>
<evidence type="ECO:0000313" key="1">
    <source>
        <dbReference type="EMBL" id="SCX96831.1"/>
    </source>
</evidence>
<evidence type="ECO:0008006" key="3">
    <source>
        <dbReference type="Google" id="ProtNLM"/>
    </source>
</evidence>
<name>A0A0P9EBG4_9GAMM</name>
<sequence length="204" mass="21221">MQEQPPAAGVLAARLRTLVGAARNGGVRGEAVEYLARTSAYVAGMLDLEPDGAPVPKADEPGRPVTGPGDLQACLSHLIVRAEAAGVEPAVTGYLRRVLLRVSLAAERVPWELRLVPRHRAVGEARLVIPGESPLPVGLLDHSALGYGLECPGPVASGRVGRLELPAPGSGPPQVYGCLPVYCREEPGGGCRVGVELIDRSALP</sequence>
<reference evidence="2" key="1">
    <citation type="submission" date="2016-10" db="EMBL/GenBank/DDBJ databases">
        <authorList>
            <person name="Varghese N."/>
        </authorList>
    </citation>
    <scope>NUCLEOTIDE SEQUENCE [LARGE SCALE GENOMIC DNA]</scope>
    <source>
        <strain evidence="2">HL 19</strain>
    </source>
</reference>